<evidence type="ECO:0000313" key="6">
    <source>
        <dbReference type="Proteomes" id="UP000095746"/>
    </source>
</evidence>
<dbReference type="AlphaFoldDB" id="A0A174CN59"/>
<dbReference type="EMBL" id="WKPR01000049">
    <property type="protein sequence ID" value="MSB22700.1"/>
    <property type="molecule type" value="Genomic_DNA"/>
</dbReference>
<dbReference type="PANTHER" id="PTHR33295">
    <property type="entry name" value="ATPASE"/>
    <property type="match status" value="1"/>
</dbReference>
<dbReference type="Proteomes" id="UP000434475">
    <property type="component" value="Unassembled WGS sequence"/>
</dbReference>
<reference evidence="5 7" key="2">
    <citation type="journal article" date="2019" name="Nat. Med.">
        <title>A library of human gut bacterial isolates paired with longitudinal multiomics data enables mechanistic microbiome research.</title>
        <authorList>
            <person name="Poyet M."/>
            <person name="Groussin M."/>
            <person name="Gibbons S.M."/>
            <person name="Avila-Pacheco J."/>
            <person name="Jiang X."/>
            <person name="Kearney S.M."/>
            <person name="Perrotta A.R."/>
            <person name="Berdy B."/>
            <person name="Zhao S."/>
            <person name="Lieberman T.D."/>
            <person name="Swanson P.K."/>
            <person name="Smith M."/>
            <person name="Roesemann S."/>
            <person name="Alexander J.E."/>
            <person name="Rich S.A."/>
            <person name="Livny J."/>
            <person name="Vlamakis H."/>
            <person name="Clish C."/>
            <person name="Bullock K."/>
            <person name="Deik A."/>
            <person name="Scott J."/>
            <person name="Pierce K.A."/>
            <person name="Xavier R.J."/>
            <person name="Alm E.J."/>
        </authorList>
    </citation>
    <scope>NUCLEOTIDE SEQUENCE [LARGE SCALE GENOMIC DNA]</scope>
    <source>
        <strain evidence="5 7">BIOML-A2</strain>
    </source>
</reference>
<gene>
    <name evidence="3" type="ORF">ERS852411_01023</name>
    <name evidence="5" type="ORF">GKE97_24885</name>
    <name evidence="4" type="ORF">PNE06_01260</name>
</gene>
<dbReference type="InterPro" id="IPR025420">
    <property type="entry name" value="DUF4143"/>
</dbReference>
<dbReference type="EMBL" id="CYZT01000048">
    <property type="protein sequence ID" value="CUO13208.1"/>
    <property type="molecule type" value="Genomic_DNA"/>
</dbReference>
<dbReference type="Pfam" id="PF13173">
    <property type="entry name" value="AAA_14"/>
    <property type="match status" value="1"/>
</dbReference>
<name>A0A174CN59_FLAPL</name>
<dbReference type="Proteomes" id="UP000095746">
    <property type="component" value="Unassembled WGS sequence"/>
</dbReference>
<evidence type="ECO:0000313" key="7">
    <source>
        <dbReference type="Proteomes" id="UP000434475"/>
    </source>
</evidence>
<dbReference type="Proteomes" id="UP001211173">
    <property type="component" value="Unassembled WGS sequence"/>
</dbReference>
<dbReference type="SUPFAM" id="SSF52540">
    <property type="entry name" value="P-loop containing nucleoside triphosphate hydrolases"/>
    <property type="match status" value="1"/>
</dbReference>
<dbReference type="GO" id="GO:0005524">
    <property type="term" value="F:ATP binding"/>
    <property type="evidence" value="ECO:0007669"/>
    <property type="project" value="UniProtKB-KW"/>
</dbReference>
<feature type="domain" description="AAA" evidence="1">
    <location>
        <begin position="25"/>
        <end position="155"/>
    </location>
</feature>
<evidence type="ECO:0000313" key="3">
    <source>
        <dbReference type="EMBL" id="CUO13208.1"/>
    </source>
</evidence>
<keyword evidence="4" id="KW-0067">ATP-binding</keyword>
<proteinExistence type="predicted"/>
<reference evidence="3 6" key="1">
    <citation type="submission" date="2015-09" db="EMBL/GenBank/DDBJ databases">
        <authorList>
            <consortium name="Pathogen Informatics"/>
        </authorList>
    </citation>
    <scope>NUCLEOTIDE SEQUENCE [LARGE SCALE GENOMIC DNA]</scope>
    <source>
        <strain evidence="3 6">2789STDY5608854</strain>
    </source>
</reference>
<evidence type="ECO:0000313" key="4">
    <source>
        <dbReference type="EMBL" id="MDB7931690.1"/>
    </source>
</evidence>
<keyword evidence="4" id="KW-0547">Nucleotide-binding</keyword>
<feature type="domain" description="DUF4143" evidence="2">
    <location>
        <begin position="239"/>
        <end position="384"/>
    </location>
</feature>
<dbReference type="InterPro" id="IPR041682">
    <property type="entry name" value="AAA_14"/>
</dbReference>
<evidence type="ECO:0000313" key="5">
    <source>
        <dbReference type="EMBL" id="MSB22700.1"/>
    </source>
</evidence>
<protein>
    <submittedName>
        <fullName evidence="5">AAA family ATPase</fullName>
    </submittedName>
    <submittedName>
        <fullName evidence="4">ATP-binding protein</fullName>
    </submittedName>
</protein>
<organism evidence="3 6">
    <name type="scientific">Flavonifractor plautii</name>
    <name type="common">Fusobacterium plautii</name>
    <dbReference type="NCBI Taxonomy" id="292800"/>
    <lineage>
        <taxon>Bacteria</taxon>
        <taxon>Bacillati</taxon>
        <taxon>Bacillota</taxon>
        <taxon>Clostridia</taxon>
        <taxon>Eubacteriales</taxon>
        <taxon>Oscillospiraceae</taxon>
        <taxon>Flavonifractor</taxon>
    </lineage>
</organism>
<evidence type="ECO:0000259" key="2">
    <source>
        <dbReference type="Pfam" id="PF13635"/>
    </source>
</evidence>
<reference evidence="4" key="3">
    <citation type="submission" date="2023-01" db="EMBL/GenBank/DDBJ databases">
        <title>Human gut microbiome strain richness.</title>
        <authorList>
            <person name="Chen-Liaw A."/>
        </authorList>
    </citation>
    <scope>NUCLEOTIDE SEQUENCE</scope>
    <source>
        <strain evidence="4">1001287st1_F4_1001285I_161205</strain>
    </source>
</reference>
<dbReference type="RefSeq" id="WP_009260838.1">
    <property type="nucleotide sequence ID" value="NZ_CACRUB010000028.1"/>
</dbReference>
<dbReference type="PANTHER" id="PTHR33295:SF20">
    <property type="entry name" value="ATPASE"/>
    <property type="match status" value="1"/>
</dbReference>
<sequence>MLKSGSELRLRDLYLNRLIAFQDTEPVKIITGIRRCGKSSLMKLMILHLRDTGVADDQIIEMNFESMDFRRMTVEELYRYVKERLPEKKRAYLFFDEIQRIDQWQDAVNSFRVDFDCDIYVTGSNAYLLSSEYATYLAGRSVEIKMLPLSFREFLDFHGYTVRESKSPAGGIRKRIYDADGESYEPQELLDAYLRFGGMPGIADVGLDTDKALTLLDGIYSTVVVRDILERERRRGQRQITDPDLLRKIIMFLTDNIGNSTSITSISNTLVNEKLLDQNRKGRPSVHTIQAYVGALLESYIFYEIKRFDIKGKEYLRTLGKYYIVDIGLRNYLLGFRDMDTGHIIENVVYFELLRRGYDVAIGKVDNREVDFIAANAEEKRYIQVTESMNEPATRERELAPLRMIRDNYEKIVIAGSCDYPMTEDGIKIIKLTDFLLNA</sequence>
<accession>A0A174CN59</accession>
<evidence type="ECO:0000259" key="1">
    <source>
        <dbReference type="Pfam" id="PF13173"/>
    </source>
</evidence>
<dbReference type="InterPro" id="IPR027417">
    <property type="entry name" value="P-loop_NTPase"/>
</dbReference>
<dbReference type="EMBL" id="JAQLWV010000002">
    <property type="protein sequence ID" value="MDB7931690.1"/>
    <property type="molecule type" value="Genomic_DNA"/>
</dbReference>
<dbReference type="Pfam" id="PF13635">
    <property type="entry name" value="DUF4143"/>
    <property type="match status" value="1"/>
</dbReference>